<reference evidence="4 5" key="1">
    <citation type="submission" date="2014-04" db="EMBL/GenBank/DDBJ databases">
        <title>Draft Genome Sequence of Synergistes jonesii.</title>
        <authorList>
            <person name="Coil D.A."/>
            <person name="Eisen J.A."/>
            <person name="Holland-Moritz H.E."/>
        </authorList>
    </citation>
    <scope>NUCLEOTIDE SEQUENCE [LARGE SCALE GENOMIC DNA]</scope>
    <source>
        <strain evidence="4 5">78-1</strain>
    </source>
</reference>
<dbReference type="Proteomes" id="UP000027665">
    <property type="component" value="Unassembled WGS sequence"/>
</dbReference>
<accession>A0A073J0I8</accession>
<evidence type="ECO:0000256" key="1">
    <source>
        <dbReference type="ARBA" id="ARBA00022741"/>
    </source>
</evidence>
<dbReference type="Pfam" id="PF03704">
    <property type="entry name" value="BTAD"/>
    <property type="match status" value="1"/>
</dbReference>
<evidence type="ECO:0000313" key="5">
    <source>
        <dbReference type="Proteomes" id="UP000027665"/>
    </source>
</evidence>
<dbReference type="PANTHER" id="PTHR16305">
    <property type="entry name" value="TESTICULAR SOLUBLE ADENYLYL CYCLASE"/>
    <property type="match status" value="1"/>
</dbReference>
<organism evidence="4 5">
    <name type="scientific">Synergistes jonesii</name>
    <dbReference type="NCBI Taxonomy" id="2754"/>
    <lineage>
        <taxon>Bacteria</taxon>
        <taxon>Thermotogati</taxon>
        <taxon>Synergistota</taxon>
        <taxon>Synergistia</taxon>
        <taxon>Synergistales</taxon>
        <taxon>Synergistaceae</taxon>
        <taxon>Synergistes</taxon>
    </lineage>
</organism>
<dbReference type="Gene3D" id="1.10.10.10">
    <property type="entry name" value="Winged helix-like DNA-binding domain superfamily/Winged helix DNA-binding domain"/>
    <property type="match status" value="1"/>
</dbReference>
<dbReference type="SUPFAM" id="SSF52540">
    <property type="entry name" value="P-loop containing nucleoside triphosphate hydrolases"/>
    <property type="match status" value="1"/>
</dbReference>
<dbReference type="OrthoDB" id="483at2"/>
<dbReference type="STRING" id="2754.EH55_11610"/>
<comment type="caution">
    <text evidence="4">The sequence shown here is derived from an EMBL/GenBank/DDBJ whole genome shotgun (WGS) entry which is preliminary data.</text>
</comment>
<dbReference type="SMART" id="SM01043">
    <property type="entry name" value="BTAD"/>
    <property type="match status" value="1"/>
</dbReference>
<dbReference type="GO" id="GO:0004016">
    <property type="term" value="F:adenylate cyclase activity"/>
    <property type="evidence" value="ECO:0007669"/>
    <property type="project" value="TreeGrafter"/>
</dbReference>
<keyword evidence="1" id="KW-0547">Nucleotide-binding</keyword>
<name>A0A073J0I8_9BACT</name>
<evidence type="ECO:0000256" key="2">
    <source>
        <dbReference type="ARBA" id="ARBA00022840"/>
    </source>
</evidence>
<dbReference type="InterPro" id="IPR027417">
    <property type="entry name" value="P-loop_NTPase"/>
</dbReference>
<dbReference type="InterPro" id="IPR005158">
    <property type="entry name" value="BTAD"/>
</dbReference>
<evidence type="ECO:0000313" key="4">
    <source>
        <dbReference type="EMBL" id="KEJ91192.1"/>
    </source>
</evidence>
<dbReference type="InterPro" id="IPR036388">
    <property type="entry name" value="WH-like_DNA-bd_sf"/>
</dbReference>
<feature type="domain" description="Bacterial transcriptional activator" evidence="3">
    <location>
        <begin position="91"/>
        <end position="224"/>
    </location>
</feature>
<sequence length="1000" mass="113199">MKLTLHLLGQAYIEKDSARISLPFKKAEAVVFYLALEGARPKEKVKCLFWGDKGERQASGNLRNVIYLLRKHFPEHFEAKHGCLAVSGCTTDIDEICSSDEAEIPSFIFEEPLCGFEALDIGDFDEWLIYKRKQIRDRIVSWLKSRFFESSKRKDAGAGADCLNAMLRMDPFDESAVLELMRLHAADGQISKALSVYKDFSHRLRREADILPGGELRQFAKKLSMEFSAKNTSCDDCFCGRKNEVRQILDSAYHDNRMRLYFIYGEAGVGKTALINHVIKLMGSENIIAFHASPPPVGEGFDYSAWRGVVVRLVNLCREKELAIGREKLSILTRYFNDFSSEGYCRGAALLPPEREALVIAKIVADMTERLCEGKRPLFVLEDMHWFDASSLKLLSLFISELRVPAVFFMTSRPERSEAVIKLIYALRPPIKHSVLSMQLLPFTKDEVMYFCRLFLSEELIEERGESYFIRESAGMPLLLVEMAKMLRENGRAECRAGLRGLIMGRMEGLTEKEREALSILSVFGGPASAEDAALAAGIALEDISQPIETLLRRKMIRETEENGDFLLEFLHDNVRECIYDAMPKFKRKMTHQKIAEVLKRHYSPHKWSPALIEKLKYHYGMSGNELAVLELYLQEMSFHINLNHTLFPLIQDDVLLKCSLPFSDREETERKFTIILNLLHKCGYSDSSSLLFKKLEASYLEMYGGYKINWGEYEGGRRLTDAGLVSARECGFDEIELHCLEDIAHHYLQTDQSAELSKYGKEILALAGKLGKENHKGLAFRLIGMSQLIEGDYRGAESTFIESIKLFEALEMTGKFYTLSMLAPHCYIGEMHQWAGESGYAMKRYEYCLNRCRSAGLFWGQSHFHAHAADAALDMGDWDLLRAHIEEGVSLFESSQGGHCSSILYSLKAVCDARGGDFGAALRALEKADFLASIGKRSWCAAQLMAKAWVSALADDEGSGAEISGYLTHSAKEYAAQAVELYEAIGARRRIDFIKNMFM</sequence>
<dbReference type="AlphaFoldDB" id="A0A073J0I8"/>
<dbReference type="Pfam" id="PF13191">
    <property type="entry name" value="AAA_16"/>
    <property type="match status" value="1"/>
</dbReference>
<dbReference type="eggNOG" id="COG3899">
    <property type="taxonomic scope" value="Bacteria"/>
</dbReference>
<proteinExistence type="predicted"/>
<keyword evidence="2" id="KW-0067">ATP-binding</keyword>
<dbReference type="GO" id="GO:0005524">
    <property type="term" value="F:ATP binding"/>
    <property type="evidence" value="ECO:0007669"/>
    <property type="project" value="UniProtKB-KW"/>
</dbReference>
<evidence type="ECO:0000259" key="3">
    <source>
        <dbReference type="SMART" id="SM01043"/>
    </source>
</evidence>
<dbReference type="InterPro" id="IPR041664">
    <property type="entry name" value="AAA_16"/>
</dbReference>
<dbReference type="EMBL" id="JMKI01000054">
    <property type="protein sequence ID" value="KEJ91192.1"/>
    <property type="molecule type" value="Genomic_DNA"/>
</dbReference>
<dbReference type="InterPro" id="IPR011990">
    <property type="entry name" value="TPR-like_helical_dom_sf"/>
</dbReference>
<dbReference type="GeneID" id="90984625"/>
<protein>
    <recommendedName>
        <fullName evidence="3">Bacterial transcriptional activator domain-containing protein</fullName>
    </recommendedName>
</protein>
<dbReference type="RefSeq" id="WP_037978452.1">
    <property type="nucleotide sequence ID" value="NZ_JMKI01000054.1"/>
</dbReference>
<dbReference type="PANTHER" id="PTHR16305:SF28">
    <property type="entry name" value="GUANYLATE CYCLASE DOMAIN-CONTAINING PROTEIN"/>
    <property type="match status" value="1"/>
</dbReference>
<gene>
    <name evidence="4" type="ORF">EH55_11610</name>
</gene>
<dbReference type="SUPFAM" id="SSF48452">
    <property type="entry name" value="TPR-like"/>
    <property type="match status" value="1"/>
</dbReference>
<dbReference type="Gene3D" id="3.40.50.300">
    <property type="entry name" value="P-loop containing nucleotide triphosphate hydrolases"/>
    <property type="match status" value="1"/>
</dbReference>
<keyword evidence="5" id="KW-1185">Reference proteome</keyword>
<dbReference type="GO" id="GO:0005737">
    <property type="term" value="C:cytoplasm"/>
    <property type="evidence" value="ECO:0007669"/>
    <property type="project" value="TreeGrafter"/>
</dbReference>
<dbReference type="Gene3D" id="1.25.40.10">
    <property type="entry name" value="Tetratricopeptide repeat domain"/>
    <property type="match status" value="2"/>
</dbReference>
<dbReference type="eggNOG" id="COG3629">
    <property type="taxonomic scope" value="Bacteria"/>
</dbReference>